<accession>A0A518K9R7</accession>
<evidence type="ECO:0000313" key="2">
    <source>
        <dbReference type="Proteomes" id="UP000316426"/>
    </source>
</evidence>
<name>A0A518K9R7_9BACT</name>
<organism evidence="1 2">
    <name type="scientific">Botrimarina mediterranea</name>
    <dbReference type="NCBI Taxonomy" id="2528022"/>
    <lineage>
        <taxon>Bacteria</taxon>
        <taxon>Pseudomonadati</taxon>
        <taxon>Planctomycetota</taxon>
        <taxon>Planctomycetia</taxon>
        <taxon>Pirellulales</taxon>
        <taxon>Lacipirellulaceae</taxon>
        <taxon>Botrimarina</taxon>
    </lineage>
</organism>
<proteinExistence type="predicted"/>
<protein>
    <submittedName>
        <fullName evidence="1">Uncharacterized protein</fullName>
    </submittedName>
</protein>
<dbReference type="Proteomes" id="UP000316426">
    <property type="component" value="Chromosome"/>
</dbReference>
<gene>
    <name evidence="1" type="ORF">Spa11_27380</name>
</gene>
<dbReference type="KEGG" id="bmei:Spa11_27380"/>
<reference evidence="1 2" key="1">
    <citation type="submission" date="2019-02" db="EMBL/GenBank/DDBJ databases">
        <title>Deep-cultivation of Planctomycetes and their phenomic and genomic characterization uncovers novel biology.</title>
        <authorList>
            <person name="Wiegand S."/>
            <person name="Jogler M."/>
            <person name="Boedeker C."/>
            <person name="Pinto D."/>
            <person name="Vollmers J."/>
            <person name="Rivas-Marin E."/>
            <person name="Kohn T."/>
            <person name="Peeters S.H."/>
            <person name="Heuer A."/>
            <person name="Rast P."/>
            <person name="Oberbeckmann S."/>
            <person name="Bunk B."/>
            <person name="Jeske O."/>
            <person name="Meyerdierks A."/>
            <person name="Storesund J.E."/>
            <person name="Kallscheuer N."/>
            <person name="Luecker S."/>
            <person name="Lage O.M."/>
            <person name="Pohl T."/>
            <person name="Merkel B.J."/>
            <person name="Hornburger P."/>
            <person name="Mueller R.-W."/>
            <person name="Bruemmer F."/>
            <person name="Labrenz M."/>
            <person name="Spormann A.M."/>
            <person name="Op den Camp H."/>
            <person name="Overmann J."/>
            <person name="Amann R."/>
            <person name="Jetten M.S.M."/>
            <person name="Mascher T."/>
            <person name="Medema M.H."/>
            <person name="Devos D.P."/>
            <person name="Kaster A.-K."/>
            <person name="Ovreas L."/>
            <person name="Rohde M."/>
            <person name="Galperin M.Y."/>
            <person name="Jogler C."/>
        </authorList>
    </citation>
    <scope>NUCLEOTIDE SEQUENCE [LARGE SCALE GENOMIC DNA]</scope>
    <source>
        <strain evidence="1 2">Spa11</strain>
    </source>
</reference>
<sequence length="80" mass="8637">MTLQIDIPEEIAQKLAERVALTGANPVDYVIHAVQQSLAEAERLDRAVGPVREAYAASGLSEDGLGDLLEAEKHALRRGE</sequence>
<dbReference type="AlphaFoldDB" id="A0A518K9R7"/>
<evidence type="ECO:0000313" key="1">
    <source>
        <dbReference type="EMBL" id="QDV74534.1"/>
    </source>
</evidence>
<dbReference type="EMBL" id="CP036349">
    <property type="protein sequence ID" value="QDV74534.1"/>
    <property type="molecule type" value="Genomic_DNA"/>
</dbReference>
<keyword evidence="2" id="KW-1185">Reference proteome</keyword>
<dbReference type="RefSeq" id="WP_197529382.1">
    <property type="nucleotide sequence ID" value="NZ_CP036349.1"/>
</dbReference>